<evidence type="ECO:0000256" key="2">
    <source>
        <dbReference type="ARBA" id="ARBA00002859"/>
    </source>
</evidence>
<dbReference type="SUPFAM" id="SSF52518">
    <property type="entry name" value="Thiamin diphosphate-binding fold (THDP-binding)"/>
    <property type="match status" value="1"/>
</dbReference>
<protein>
    <recommendedName>
        <fullName evidence="5">2-oxoisovalerate dehydrogenase subunit beta</fullName>
    </recommendedName>
    <alternativeName>
        <fullName evidence="6">Branched-chain alpha-keto acid dehydrogenase E1 component beta chain</fullName>
    </alternativeName>
</protein>
<keyword evidence="8" id="KW-0670">Pyruvate</keyword>
<feature type="domain" description="Transketolase-like pyrimidine-binding" evidence="7">
    <location>
        <begin position="15"/>
        <end position="190"/>
    </location>
</feature>
<dbReference type="GO" id="GO:0016491">
    <property type="term" value="F:oxidoreductase activity"/>
    <property type="evidence" value="ECO:0007669"/>
    <property type="project" value="UniProtKB-KW"/>
</dbReference>
<dbReference type="AlphaFoldDB" id="A0A840U3Q0"/>
<dbReference type="Proteomes" id="UP000591735">
    <property type="component" value="Unassembled WGS sequence"/>
</dbReference>
<keyword evidence="9" id="KW-1185">Reference proteome</keyword>
<evidence type="ECO:0000256" key="4">
    <source>
        <dbReference type="ARBA" id="ARBA00023052"/>
    </source>
</evidence>
<dbReference type="SMART" id="SM00861">
    <property type="entry name" value="Transket_pyr"/>
    <property type="match status" value="1"/>
</dbReference>
<dbReference type="FunFam" id="3.40.50.970:FF:000001">
    <property type="entry name" value="Pyruvate dehydrogenase E1 beta subunit"/>
    <property type="match status" value="1"/>
</dbReference>
<dbReference type="Pfam" id="PF02779">
    <property type="entry name" value="Transket_pyr"/>
    <property type="match status" value="1"/>
</dbReference>
<keyword evidence="4" id="KW-0786">Thiamine pyrophosphate</keyword>
<gene>
    <name evidence="8" type="ORF">HNR38_000227</name>
</gene>
<dbReference type="Gene3D" id="3.40.50.970">
    <property type="match status" value="1"/>
</dbReference>
<evidence type="ECO:0000256" key="3">
    <source>
        <dbReference type="ARBA" id="ARBA00023002"/>
    </source>
</evidence>
<dbReference type="CDD" id="cd07036">
    <property type="entry name" value="TPP_PYR_E1-PDHc-beta_like"/>
    <property type="match status" value="1"/>
</dbReference>
<dbReference type="PANTHER" id="PTHR43257">
    <property type="entry name" value="PYRUVATE DEHYDROGENASE E1 COMPONENT BETA SUBUNIT"/>
    <property type="match status" value="1"/>
</dbReference>
<dbReference type="SUPFAM" id="SSF52922">
    <property type="entry name" value="TK C-terminal domain-like"/>
    <property type="match status" value="1"/>
</dbReference>
<dbReference type="Pfam" id="PF02780">
    <property type="entry name" value="Transketolase_C"/>
    <property type="match status" value="1"/>
</dbReference>
<dbReference type="InterPro" id="IPR005475">
    <property type="entry name" value="Transketolase-like_Pyr-bd"/>
</dbReference>
<comment type="cofactor">
    <cofactor evidence="1">
        <name>thiamine diphosphate</name>
        <dbReference type="ChEBI" id="CHEBI:58937"/>
    </cofactor>
</comment>
<comment type="caution">
    <text evidence="8">The sequence shown here is derived from an EMBL/GenBank/DDBJ whole genome shotgun (WGS) entry which is preliminary data.</text>
</comment>
<dbReference type="FunFam" id="3.40.50.920:FF:000001">
    <property type="entry name" value="Pyruvate dehydrogenase E1 beta subunit"/>
    <property type="match status" value="1"/>
</dbReference>
<reference evidence="8 9" key="1">
    <citation type="submission" date="2020-08" db="EMBL/GenBank/DDBJ databases">
        <title>Genomic Encyclopedia of Type Strains, Phase IV (KMG-IV): sequencing the most valuable type-strain genomes for metagenomic binning, comparative biology and taxonomic classification.</title>
        <authorList>
            <person name="Goeker M."/>
        </authorList>
    </citation>
    <scope>NUCLEOTIDE SEQUENCE [LARGE SCALE GENOMIC DNA]</scope>
    <source>
        <strain evidence="8 9">DSM 22359</strain>
    </source>
</reference>
<dbReference type="PANTHER" id="PTHR43257:SF2">
    <property type="entry name" value="PYRUVATE DEHYDROGENASE E1 COMPONENT SUBUNIT BETA"/>
    <property type="match status" value="1"/>
</dbReference>
<name>A0A840U3Q0_9GAMM</name>
<evidence type="ECO:0000256" key="6">
    <source>
        <dbReference type="ARBA" id="ARBA00082400"/>
    </source>
</evidence>
<keyword evidence="3 8" id="KW-0560">Oxidoreductase</keyword>
<proteinExistence type="predicted"/>
<organism evidence="8 9">
    <name type="scientific">Marinobacter oulmenensis</name>
    <dbReference type="NCBI Taxonomy" id="643747"/>
    <lineage>
        <taxon>Bacteria</taxon>
        <taxon>Pseudomonadati</taxon>
        <taxon>Pseudomonadota</taxon>
        <taxon>Gammaproteobacteria</taxon>
        <taxon>Pseudomonadales</taxon>
        <taxon>Marinobacteraceae</taxon>
        <taxon>Marinobacter</taxon>
    </lineage>
</organism>
<sequence length="335" mass="35871">MMFTPRLELFDMAELRYAHAINRALAECMEEDSTVFVFGEDVADAGGPFGVTRGLASRFGEDRIRDTPISEATMANAAVGAALTGLRPVLEIMFMDFMTLTMDAVVNQAAKARYMFGGQTSVPMVVRTPHGGGINAGPQHSQCLEAWFAHIPGLKVLCPSNPADAYGLLKSAITDPDPVIFVENKALYAMKGEVPEEAASIEIGKALQVRKGEDLSIVTYGATVHTVKRAAEILADSGIEADVLDLRSIQPWDESAVLASLRKTHRLLIVHEAVEAFGVGAEIAARMGDIGFDELDAPISRLGAPFVPVPFAPSLEQQYQPGADDIVAAARNLCA</sequence>
<evidence type="ECO:0000313" key="9">
    <source>
        <dbReference type="Proteomes" id="UP000591735"/>
    </source>
</evidence>
<accession>A0A840U3Q0</accession>
<dbReference type="InterPro" id="IPR029061">
    <property type="entry name" value="THDP-binding"/>
</dbReference>
<evidence type="ECO:0000259" key="7">
    <source>
        <dbReference type="SMART" id="SM00861"/>
    </source>
</evidence>
<dbReference type="EMBL" id="JACHFE010000001">
    <property type="protein sequence ID" value="MBB5319759.1"/>
    <property type="molecule type" value="Genomic_DNA"/>
</dbReference>
<dbReference type="NCBIfam" id="NF006667">
    <property type="entry name" value="PRK09212.1"/>
    <property type="match status" value="1"/>
</dbReference>
<evidence type="ECO:0000313" key="8">
    <source>
        <dbReference type="EMBL" id="MBB5319759.1"/>
    </source>
</evidence>
<dbReference type="InterPro" id="IPR009014">
    <property type="entry name" value="Transketo_C/PFOR_II"/>
</dbReference>
<evidence type="ECO:0000256" key="5">
    <source>
        <dbReference type="ARBA" id="ARBA00070795"/>
    </source>
</evidence>
<dbReference type="Gene3D" id="3.40.50.920">
    <property type="match status" value="1"/>
</dbReference>
<comment type="function">
    <text evidence="2">The branched-chain alpha-keto dehydrogenase complex catalyzes the overall conversion of alpha-keto acids to acyl-CoA and CO(2). It contains multiple copies of three enzymatic components: branched-chain alpha-keto acid decarboxylase (E1), lipoamide acyltransferase (E2) and lipoamide dehydrogenase (E3).</text>
</comment>
<dbReference type="InterPro" id="IPR033248">
    <property type="entry name" value="Transketolase_C"/>
</dbReference>
<evidence type="ECO:0000256" key="1">
    <source>
        <dbReference type="ARBA" id="ARBA00001964"/>
    </source>
</evidence>